<evidence type="ECO:0000256" key="1">
    <source>
        <dbReference type="SAM" id="MobiDB-lite"/>
    </source>
</evidence>
<evidence type="ECO:0000313" key="3">
    <source>
        <dbReference type="RefSeq" id="XP_006833684.1"/>
    </source>
</evidence>
<dbReference type="AlphaFoldDB" id="A0A9B0T1K5"/>
<dbReference type="InterPro" id="IPR052873">
    <property type="entry name" value="HEATR9"/>
</dbReference>
<evidence type="ECO:0000313" key="2">
    <source>
        <dbReference type="Proteomes" id="UP000504623"/>
    </source>
</evidence>
<dbReference type="Proteomes" id="UP000504623">
    <property type="component" value="Unplaced"/>
</dbReference>
<dbReference type="SUPFAM" id="SSF48371">
    <property type="entry name" value="ARM repeat"/>
    <property type="match status" value="1"/>
</dbReference>
<name>A0A9B0T1K5_CHRAS</name>
<dbReference type="RefSeq" id="XP_006833684.1">
    <property type="nucleotide sequence ID" value="XM_006833621.1"/>
</dbReference>
<accession>A0A9B0T1K5</accession>
<reference evidence="3" key="1">
    <citation type="submission" date="2025-08" db="UniProtKB">
        <authorList>
            <consortium name="RefSeq"/>
        </authorList>
    </citation>
    <scope>IDENTIFICATION</scope>
    <source>
        <tissue evidence="3">Spleen</tissue>
    </source>
</reference>
<sequence>MFCEKTHVLDVTKSMCMYPWLEYQERAKEFRKGTALVHLPLSCYQMPKEEFPPGPERWRSCQNRSPSVSYRRFPRPEGHSHWHTLSDQQEEPKAQKILQTSSNNPRSLKGSVHLQKLYLPMNKLTLKAQVESKPLGPTSDPLKWQRLKDLTQSLKSPREEEQLYAAQALGCLGISDTFIMETLREVAKTGPEKLKFKACQSLALLGGLSKHVIQVLMHQLKGQNEARRTETLVSLRMALNKWMTVPKDKRSQVGDEGKLVALLQMLMKALPKEMALEAALCLAFLRPCNKEAQEFLLQCLGQGPKAQRMKALMMLVKMQVHSSTVIKAILEQLCSSNVLEHRLEATKMLKTIGLERIQVEGLESLTFDLLRKKMYNEPFLAMRKAVADTVEQLKMKPMMMNLVEAQLMSPSTTARQEAVISLGALGIRSPQVYHLLLDMLDAEKSQEMKENLQKTLILLASTEPWIRKKLKNKVLFVYEEPKTKAKPEPTRFRNEPESLEELGIQDFQLVQLSPLFAAKSNTKMEQEKKLRIQGRPVLQPTINPDLHAATVFPPSFSKSVKDMSQAKGPWKPNFR</sequence>
<keyword evidence="2" id="KW-1185">Reference proteome</keyword>
<dbReference type="InterPro" id="IPR016024">
    <property type="entry name" value="ARM-type_fold"/>
</dbReference>
<dbReference type="Gene3D" id="1.25.10.10">
    <property type="entry name" value="Leucine-rich Repeat Variant"/>
    <property type="match status" value="1"/>
</dbReference>
<feature type="region of interest" description="Disordered" evidence="1">
    <location>
        <begin position="72"/>
        <end position="108"/>
    </location>
</feature>
<gene>
    <name evidence="3" type="primary">LOC102835000</name>
</gene>
<dbReference type="CTD" id="256957"/>
<dbReference type="PANTHER" id="PTHR38323:SF1">
    <property type="entry name" value="PROTEIN HEATR9"/>
    <property type="match status" value="1"/>
</dbReference>
<protein>
    <submittedName>
        <fullName evidence="3">Uncharacterized protein C17orf66 homolog</fullName>
    </submittedName>
</protein>
<dbReference type="PANTHER" id="PTHR38323">
    <property type="entry name" value="PROTEIN HEATR9"/>
    <property type="match status" value="1"/>
</dbReference>
<dbReference type="GeneID" id="102835000"/>
<organism evidence="2 3">
    <name type="scientific">Chrysochloris asiatica</name>
    <name type="common">Cape golden mole</name>
    <dbReference type="NCBI Taxonomy" id="185453"/>
    <lineage>
        <taxon>Eukaryota</taxon>
        <taxon>Metazoa</taxon>
        <taxon>Chordata</taxon>
        <taxon>Craniata</taxon>
        <taxon>Vertebrata</taxon>
        <taxon>Euteleostomi</taxon>
        <taxon>Mammalia</taxon>
        <taxon>Eutheria</taxon>
        <taxon>Afrotheria</taxon>
        <taxon>Chrysochloridae</taxon>
        <taxon>Chrysochlorinae</taxon>
        <taxon>Chrysochloris</taxon>
    </lineage>
</organism>
<feature type="compositionally biased region" description="Polar residues" evidence="1">
    <location>
        <begin position="97"/>
        <end position="106"/>
    </location>
</feature>
<dbReference type="OrthoDB" id="10031548at2759"/>
<dbReference type="InterPro" id="IPR011989">
    <property type="entry name" value="ARM-like"/>
</dbReference>
<proteinExistence type="predicted"/>